<sequence>MSGRHAAVILAAGGSTRLGQPKQVLRRDGEALVARVARLVAGTRPARLLVMLGGHADTVASALHGVAPVELHRVAAWRSGLAASLVQAGHALQAHDGPVLVTGVDQPALAPSHLRALLEGAARAASGCAAVLHGAAPGAPAVLAAELFAQARHLSGDRGFGALLAALPADSLALLDAPELGQDIDAEADLRTAQAAGLLDPVV</sequence>
<evidence type="ECO:0000256" key="1">
    <source>
        <dbReference type="ARBA" id="ARBA00022842"/>
    </source>
</evidence>
<dbReference type="PANTHER" id="PTHR43777:SF1">
    <property type="entry name" value="MOLYBDENUM COFACTOR CYTIDYLYLTRANSFERASE"/>
    <property type="match status" value="1"/>
</dbReference>
<comment type="caution">
    <text evidence="3">The sequence shown here is derived from an EMBL/GenBank/DDBJ whole genome shotgun (WGS) entry which is preliminary data.</text>
</comment>
<protein>
    <submittedName>
        <fullName evidence="3">NTP transferase domain-containing protein</fullName>
    </submittedName>
</protein>
<dbReference type="GO" id="GO:0016779">
    <property type="term" value="F:nucleotidyltransferase activity"/>
    <property type="evidence" value="ECO:0007669"/>
    <property type="project" value="UniProtKB-ARBA"/>
</dbReference>
<evidence type="ECO:0000313" key="4">
    <source>
        <dbReference type="Proteomes" id="UP000589896"/>
    </source>
</evidence>
<feature type="domain" description="MobA-like NTP transferase" evidence="2">
    <location>
        <begin position="7"/>
        <end position="167"/>
    </location>
</feature>
<dbReference type="Pfam" id="PF12804">
    <property type="entry name" value="NTP_transf_3"/>
    <property type="match status" value="1"/>
</dbReference>
<keyword evidence="4" id="KW-1185">Reference proteome</keyword>
<accession>A0A7Z0TTG5</accession>
<evidence type="ECO:0000313" key="3">
    <source>
        <dbReference type="EMBL" id="NYZ61776.1"/>
    </source>
</evidence>
<gene>
    <name evidence="3" type="ORF">H0E82_03215</name>
</gene>
<dbReference type="SUPFAM" id="SSF53448">
    <property type="entry name" value="Nucleotide-diphospho-sugar transferases"/>
    <property type="match status" value="1"/>
</dbReference>
<dbReference type="RefSeq" id="WP_180543666.1">
    <property type="nucleotide sequence ID" value="NZ_JACCJZ010000008.1"/>
</dbReference>
<dbReference type="PANTHER" id="PTHR43777">
    <property type="entry name" value="MOLYBDENUM COFACTOR CYTIDYLYLTRANSFERASE"/>
    <property type="match status" value="1"/>
</dbReference>
<dbReference type="Gene3D" id="3.90.550.10">
    <property type="entry name" value="Spore Coat Polysaccharide Biosynthesis Protein SpsA, Chain A"/>
    <property type="match status" value="1"/>
</dbReference>
<dbReference type="AlphaFoldDB" id="A0A7Z0TTG5"/>
<dbReference type="InterPro" id="IPR025877">
    <property type="entry name" value="MobA-like_NTP_Trfase"/>
</dbReference>
<name>A0A7Z0TTG5_9GAMM</name>
<organism evidence="3 4">
    <name type="scientific">Luteimonas deserti</name>
    <dbReference type="NCBI Taxonomy" id="2752306"/>
    <lineage>
        <taxon>Bacteria</taxon>
        <taxon>Pseudomonadati</taxon>
        <taxon>Pseudomonadota</taxon>
        <taxon>Gammaproteobacteria</taxon>
        <taxon>Lysobacterales</taxon>
        <taxon>Lysobacteraceae</taxon>
        <taxon>Luteimonas</taxon>
    </lineage>
</organism>
<dbReference type="InterPro" id="IPR029044">
    <property type="entry name" value="Nucleotide-diphossugar_trans"/>
</dbReference>
<dbReference type="Proteomes" id="UP000589896">
    <property type="component" value="Unassembled WGS sequence"/>
</dbReference>
<reference evidence="3 4" key="1">
    <citation type="submission" date="2020-07" db="EMBL/GenBank/DDBJ databases">
        <title>isolation of Luteimonas sp. SJ-16.</title>
        <authorList>
            <person name="Huang X.-X."/>
            <person name="Xu L."/>
            <person name="Sun J.-Q."/>
        </authorList>
    </citation>
    <scope>NUCLEOTIDE SEQUENCE [LARGE SCALE GENOMIC DNA]</scope>
    <source>
        <strain evidence="3 4">SJ-16</strain>
    </source>
</reference>
<dbReference type="EMBL" id="JACCJZ010000008">
    <property type="protein sequence ID" value="NYZ61776.1"/>
    <property type="molecule type" value="Genomic_DNA"/>
</dbReference>
<evidence type="ECO:0000259" key="2">
    <source>
        <dbReference type="Pfam" id="PF12804"/>
    </source>
</evidence>
<proteinExistence type="predicted"/>
<keyword evidence="1" id="KW-0460">Magnesium</keyword>
<keyword evidence="3" id="KW-0808">Transferase</keyword>